<accession>A0A343J9J6</accession>
<evidence type="ECO:0000256" key="1">
    <source>
        <dbReference type="SAM" id="Phobius"/>
    </source>
</evidence>
<dbReference type="InterPro" id="IPR012505">
    <property type="entry name" value="YbbR"/>
</dbReference>
<keyword evidence="3" id="KW-1185">Reference proteome</keyword>
<keyword evidence="1" id="KW-0812">Transmembrane</keyword>
<feature type="transmembrane region" description="Helical" evidence="1">
    <location>
        <begin position="9"/>
        <end position="26"/>
    </location>
</feature>
<dbReference type="EMBL" id="CP016786">
    <property type="protein sequence ID" value="ASW42204.1"/>
    <property type="molecule type" value="Genomic_DNA"/>
</dbReference>
<dbReference type="KEGG" id="cia:BEN51_01465"/>
<dbReference type="AlphaFoldDB" id="A0A343J9J6"/>
<keyword evidence="1" id="KW-1133">Transmembrane helix</keyword>
<dbReference type="Gene3D" id="2.170.120.30">
    <property type="match status" value="2"/>
</dbReference>
<gene>
    <name evidence="2" type="ORF">BEN51_01465</name>
</gene>
<keyword evidence="1" id="KW-0472">Membrane</keyword>
<organism evidence="2 3">
    <name type="scientific">Clostridium isatidis</name>
    <dbReference type="NCBI Taxonomy" id="182773"/>
    <lineage>
        <taxon>Bacteria</taxon>
        <taxon>Bacillati</taxon>
        <taxon>Bacillota</taxon>
        <taxon>Clostridia</taxon>
        <taxon>Eubacteriales</taxon>
        <taxon>Clostridiaceae</taxon>
        <taxon>Clostridium</taxon>
    </lineage>
</organism>
<protein>
    <recommendedName>
        <fullName evidence="4">YbbR-like protein</fullName>
    </recommendedName>
</protein>
<name>A0A343J9J6_9CLOT</name>
<reference evidence="2 3" key="1">
    <citation type="submission" date="2016-08" db="EMBL/GenBank/DDBJ databases">
        <title>Complete Genome Sequence Of The Indigo Reducing Clostridium isatidis DSM15098.</title>
        <authorList>
            <person name="Little G.T."/>
            <person name="Minton N.P."/>
        </authorList>
    </citation>
    <scope>NUCLEOTIDE SEQUENCE [LARGE SCALE GENOMIC DNA]</scope>
    <source>
        <strain evidence="2 3">DSM 15098</strain>
    </source>
</reference>
<dbReference type="InterPro" id="IPR053154">
    <property type="entry name" value="c-di-AMP_regulator"/>
</dbReference>
<dbReference type="OrthoDB" id="2111604at2"/>
<dbReference type="PANTHER" id="PTHR37804">
    <property type="entry name" value="CDAA REGULATORY PROTEIN CDAR"/>
    <property type="match status" value="1"/>
</dbReference>
<evidence type="ECO:0008006" key="4">
    <source>
        <dbReference type="Google" id="ProtNLM"/>
    </source>
</evidence>
<evidence type="ECO:0000313" key="2">
    <source>
        <dbReference type="EMBL" id="ASW42204.1"/>
    </source>
</evidence>
<dbReference type="Pfam" id="PF07949">
    <property type="entry name" value="YbbR"/>
    <property type="match status" value="3"/>
</dbReference>
<sequence length="422" mass="46726">MDKDKKDKGIIIIICTILSVALWIYVTNVENKIRTTEINKIPVELINEEALKASNLAVVPGQELYITLKVEGNTADINQIKRSDFKVQVDLAEYAWKKGVNKVPVSIVDYPVSVSIKNTNALTVSINIDNYLEKTINIESNINITPRLGYFAAAAVITPETVKISGAESYVNMVNKVVVKDNINDAYENISAEYKIIPIDDEGKELTGIYLSQETAKVEIKVSKGKSVKVNIPTIGELPNKLKLSSLKQNKETVELLGEKEVIDGVNEVSTEPLDLSTITANKEVFLKIIAPENTTVSEGEEYIRVTVEVIKYITKDFNVTFTTSGLVEGLNITPNKDKIRVIISGYETDIKNINENNIRASLDLSGYTKEGSFEKAPKITIEGITSEYGLDYIEPVSFKITKEAEVPTQGSPQETDRNQGE</sequence>
<dbReference type="Proteomes" id="UP000264883">
    <property type="component" value="Chromosome"/>
</dbReference>
<dbReference type="Gene3D" id="2.170.120.40">
    <property type="entry name" value="YbbR-like domain"/>
    <property type="match status" value="2"/>
</dbReference>
<dbReference type="RefSeq" id="WP_119864334.1">
    <property type="nucleotide sequence ID" value="NZ_CP016786.1"/>
</dbReference>
<proteinExistence type="predicted"/>
<evidence type="ECO:0000313" key="3">
    <source>
        <dbReference type="Proteomes" id="UP000264883"/>
    </source>
</evidence>
<dbReference type="PANTHER" id="PTHR37804:SF1">
    <property type="entry name" value="CDAA REGULATORY PROTEIN CDAR"/>
    <property type="match status" value="1"/>
</dbReference>